<organism evidence="2 3">
    <name type="scientific">Kurthia sibirica</name>
    <dbReference type="NCBI Taxonomy" id="202750"/>
    <lineage>
        <taxon>Bacteria</taxon>
        <taxon>Bacillati</taxon>
        <taxon>Bacillota</taxon>
        <taxon>Bacilli</taxon>
        <taxon>Bacillales</taxon>
        <taxon>Caryophanaceae</taxon>
        <taxon>Kurthia</taxon>
    </lineage>
</organism>
<dbReference type="EMBL" id="QFVR01000008">
    <property type="protein sequence ID" value="PWI25496.1"/>
    <property type="molecule type" value="Genomic_DNA"/>
</dbReference>
<gene>
    <name evidence="2" type="ORF">DEX24_07770</name>
</gene>
<evidence type="ECO:0000313" key="2">
    <source>
        <dbReference type="EMBL" id="PWI25496.1"/>
    </source>
</evidence>
<comment type="caution">
    <text evidence="2">The sequence shown here is derived from an EMBL/GenBank/DDBJ whole genome shotgun (WGS) entry which is preliminary data.</text>
</comment>
<dbReference type="InterPro" id="IPR020138">
    <property type="entry name" value="Uncharacterised_YqzF"/>
</dbReference>
<keyword evidence="1" id="KW-0812">Transmembrane</keyword>
<dbReference type="RefSeq" id="WP_109305855.1">
    <property type="nucleotide sequence ID" value="NZ_BJUF01000018.1"/>
</dbReference>
<keyword evidence="3" id="KW-1185">Reference proteome</keyword>
<reference evidence="2 3" key="1">
    <citation type="submission" date="2018-05" db="EMBL/GenBank/DDBJ databases">
        <title>Kurthia sibirica genome sequence.</title>
        <authorList>
            <person name="Maclea K.S."/>
            <person name="Goen A.E."/>
        </authorList>
    </citation>
    <scope>NUCLEOTIDE SEQUENCE [LARGE SCALE GENOMIC DNA]</scope>
    <source>
        <strain evidence="2 3">ATCC 49154</strain>
    </source>
</reference>
<dbReference type="Pfam" id="PF11118">
    <property type="entry name" value="DUF2627"/>
    <property type="match status" value="1"/>
</dbReference>
<feature type="transmembrane region" description="Helical" evidence="1">
    <location>
        <begin position="39"/>
        <end position="62"/>
    </location>
</feature>
<accession>A0A2U3ALT2</accession>
<proteinExistence type="predicted"/>
<keyword evidence="1" id="KW-0472">Membrane</keyword>
<evidence type="ECO:0000256" key="1">
    <source>
        <dbReference type="SAM" id="Phobius"/>
    </source>
</evidence>
<sequence length="82" mass="9458">MARFFAFIVLLVPILMTAGGIKLIRDTIFSRIVEPFPFLWLQFIVGVLLFLIGFLFLAGFLLNRDRKQGKVAPRFMNPKVKE</sequence>
<dbReference type="AlphaFoldDB" id="A0A2U3ALT2"/>
<dbReference type="OrthoDB" id="2989757at2"/>
<evidence type="ECO:0000313" key="3">
    <source>
        <dbReference type="Proteomes" id="UP000245938"/>
    </source>
</evidence>
<dbReference type="Proteomes" id="UP000245938">
    <property type="component" value="Unassembled WGS sequence"/>
</dbReference>
<protein>
    <submittedName>
        <fullName evidence="2">DUF2627 domain-containing protein</fullName>
    </submittedName>
</protein>
<keyword evidence="1" id="KW-1133">Transmembrane helix</keyword>
<name>A0A2U3ALT2_9BACL</name>